<organism evidence="1 2">
    <name type="scientific">Capronia coronata CBS 617.96</name>
    <dbReference type="NCBI Taxonomy" id="1182541"/>
    <lineage>
        <taxon>Eukaryota</taxon>
        <taxon>Fungi</taxon>
        <taxon>Dikarya</taxon>
        <taxon>Ascomycota</taxon>
        <taxon>Pezizomycotina</taxon>
        <taxon>Eurotiomycetes</taxon>
        <taxon>Chaetothyriomycetidae</taxon>
        <taxon>Chaetothyriales</taxon>
        <taxon>Herpotrichiellaceae</taxon>
        <taxon>Capronia</taxon>
    </lineage>
</organism>
<accession>W9Y7U2</accession>
<dbReference type="InterPro" id="IPR011008">
    <property type="entry name" value="Dimeric_a/b-barrel"/>
</dbReference>
<dbReference type="STRING" id="1182541.W9Y7U2"/>
<evidence type="ECO:0000313" key="1">
    <source>
        <dbReference type="EMBL" id="EXJ78459.1"/>
    </source>
</evidence>
<dbReference type="EMBL" id="AMWN01000011">
    <property type="protein sequence ID" value="EXJ78459.1"/>
    <property type="molecule type" value="Genomic_DNA"/>
</dbReference>
<evidence type="ECO:0000313" key="2">
    <source>
        <dbReference type="Proteomes" id="UP000019484"/>
    </source>
</evidence>
<evidence type="ECO:0008006" key="3">
    <source>
        <dbReference type="Google" id="ProtNLM"/>
    </source>
</evidence>
<sequence>MAPATEICFLPLKEGTNPEDTTGAVGQKFKEFFNTILAQDGCQRLYWGRQVEHPSICTLFIDWESVGHHEKFIASATYKPFTEELGTYLTGPPRLYHVHFDPHPPAVALVDDGPIATEFITVYFPPDYSAEDEKTFREVNMKNLLAAVAENAKGFKDSASGWVVEELDLPDGSGKAKVFVALAGWESVQAHLNFRETQSFKDNIHWLRGAKDLKTLAVFHVPAQEAHKS</sequence>
<dbReference type="Proteomes" id="UP000019484">
    <property type="component" value="Unassembled WGS sequence"/>
</dbReference>
<dbReference type="SUPFAM" id="SSF54909">
    <property type="entry name" value="Dimeric alpha+beta barrel"/>
    <property type="match status" value="1"/>
</dbReference>
<dbReference type="AlphaFoldDB" id="W9Y7U2"/>
<comment type="caution">
    <text evidence="1">The sequence shown here is derived from an EMBL/GenBank/DDBJ whole genome shotgun (WGS) entry which is preliminary data.</text>
</comment>
<protein>
    <recommendedName>
        <fullName evidence="3">ABM domain-containing protein</fullName>
    </recommendedName>
</protein>
<keyword evidence="2" id="KW-1185">Reference proteome</keyword>
<name>W9Y7U2_9EURO</name>
<dbReference type="eggNOG" id="ENOG502SUTN">
    <property type="taxonomic scope" value="Eukaryota"/>
</dbReference>
<dbReference type="HOGENOM" id="CLU_081631_2_2_1"/>
<dbReference type="OrthoDB" id="3830579at2759"/>
<reference evidence="1 2" key="1">
    <citation type="submission" date="2013-03" db="EMBL/GenBank/DDBJ databases">
        <title>The Genome Sequence of Capronia coronata CBS 617.96.</title>
        <authorList>
            <consortium name="The Broad Institute Genomics Platform"/>
            <person name="Cuomo C."/>
            <person name="de Hoog S."/>
            <person name="Gorbushina A."/>
            <person name="Walker B."/>
            <person name="Young S.K."/>
            <person name="Zeng Q."/>
            <person name="Gargeya S."/>
            <person name="Fitzgerald M."/>
            <person name="Haas B."/>
            <person name="Abouelleil A."/>
            <person name="Allen A.W."/>
            <person name="Alvarado L."/>
            <person name="Arachchi H.M."/>
            <person name="Berlin A.M."/>
            <person name="Chapman S.B."/>
            <person name="Gainer-Dewar J."/>
            <person name="Goldberg J."/>
            <person name="Griggs A."/>
            <person name="Gujja S."/>
            <person name="Hansen M."/>
            <person name="Howarth C."/>
            <person name="Imamovic A."/>
            <person name="Ireland A."/>
            <person name="Larimer J."/>
            <person name="McCowan C."/>
            <person name="Murphy C."/>
            <person name="Pearson M."/>
            <person name="Poon T.W."/>
            <person name="Priest M."/>
            <person name="Roberts A."/>
            <person name="Saif S."/>
            <person name="Shea T."/>
            <person name="Sisk P."/>
            <person name="Sykes S."/>
            <person name="Wortman J."/>
            <person name="Nusbaum C."/>
            <person name="Birren B."/>
        </authorList>
    </citation>
    <scope>NUCLEOTIDE SEQUENCE [LARGE SCALE GENOMIC DNA]</scope>
    <source>
        <strain evidence="1 2">CBS 617.96</strain>
    </source>
</reference>
<dbReference type="RefSeq" id="XP_007727907.1">
    <property type="nucleotide sequence ID" value="XM_007729717.1"/>
</dbReference>
<dbReference type="GeneID" id="19163706"/>
<gene>
    <name evidence="1" type="ORF">A1O1_08859</name>
</gene>
<proteinExistence type="predicted"/>
<dbReference type="Gene3D" id="3.30.70.100">
    <property type="match status" value="2"/>
</dbReference>